<protein>
    <submittedName>
        <fullName evidence="1">Uncharacterized protein</fullName>
    </submittedName>
</protein>
<accession>J1L256</accession>
<name>J1L256_9EURY</name>
<keyword evidence="2" id="KW-1185">Reference proteome</keyword>
<sequence>MPSHAPVPALKSRFKKQIYLKVVYSILYSNFRSLEVGAEKKKNIM</sequence>
<dbReference type="HOGENOM" id="CLU_3194511_0_0_2"/>
<dbReference type="Proteomes" id="UP000005095">
    <property type="component" value="Chromosome"/>
</dbReference>
<evidence type="ECO:0000313" key="2">
    <source>
        <dbReference type="Proteomes" id="UP000005095"/>
    </source>
</evidence>
<dbReference type="EMBL" id="CM001555">
    <property type="protein sequence ID" value="EJG07127.1"/>
    <property type="molecule type" value="Genomic_DNA"/>
</dbReference>
<gene>
    <name evidence="1" type="ORF">Metli_1171</name>
</gene>
<organism evidence="1 2">
    <name type="scientific">Methanofollis liminatans DSM 4140</name>
    <dbReference type="NCBI Taxonomy" id="28892"/>
    <lineage>
        <taxon>Archaea</taxon>
        <taxon>Methanobacteriati</taxon>
        <taxon>Methanobacteriota</taxon>
        <taxon>Stenosarchaea group</taxon>
        <taxon>Methanomicrobia</taxon>
        <taxon>Methanomicrobiales</taxon>
        <taxon>Methanomicrobiaceae</taxon>
        <taxon>Methanofollis</taxon>
    </lineage>
</organism>
<dbReference type="AlphaFoldDB" id="J1L256"/>
<proteinExistence type="predicted"/>
<dbReference type="STRING" id="28892.Metli_1171"/>
<reference evidence="1 2" key="1">
    <citation type="submission" date="2011-08" db="EMBL/GenBank/DDBJ databases">
        <title>The complete genome of Methanofollis liminatans DSM 4140.</title>
        <authorList>
            <consortium name="US DOE Joint Genome Institute (JGI-PGF)"/>
            <person name="Lucas S."/>
            <person name="Han J."/>
            <person name="Lapidus A."/>
            <person name="Bruce D."/>
            <person name="Goodwin L."/>
            <person name="Pitluck S."/>
            <person name="Peters L."/>
            <person name="Kyrpides N."/>
            <person name="Mavromatis K."/>
            <person name="Ivanova N."/>
            <person name="Mikhailova N."/>
            <person name="Lu M."/>
            <person name="Detter J.C."/>
            <person name="Tapia R."/>
            <person name="Han C."/>
            <person name="Land M."/>
            <person name="Hauser L."/>
            <person name="Markowitz V."/>
            <person name="Cheng J.-F."/>
            <person name="Hugenholtz P."/>
            <person name="Woyke T."/>
            <person name="Wu D."/>
            <person name="Spring S."/>
            <person name="Schuler E."/>
            <person name="Brambilla E."/>
            <person name="Klenk H.-P."/>
            <person name="Eisen J.A."/>
        </authorList>
    </citation>
    <scope>NUCLEOTIDE SEQUENCE [LARGE SCALE GENOMIC DNA]</scope>
    <source>
        <strain evidence="1 2">DSM 4140</strain>
    </source>
</reference>
<evidence type="ECO:0000313" key="1">
    <source>
        <dbReference type="EMBL" id="EJG07127.1"/>
    </source>
</evidence>